<evidence type="ECO:0000313" key="4">
    <source>
        <dbReference type="EMBL" id="CAB4346554.1"/>
    </source>
</evidence>
<dbReference type="Gene3D" id="3.40.50.360">
    <property type="match status" value="1"/>
</dbReference>
<organism evidence="4">
    <name type="scientific">freshwater metagenome</name>
    <dbReference type="NCBI Taxonomy" id="449393"/>
    <lineage>
        <taxon>unclassified sequences</taxon>
        <taxon>metagenomes</taxon>
        <taxon>ecological metagenomes</taxon>
    </lineage>
</organism>
<protein>
    <submittedName>
        <fullName evidence="4">Unannotated protein</fullName>
    </submittedName>
</protein>
<keyword evidence="2" id="KW-0288">FMN</keyword>
<proteinExistence type="predicted"/>
<evidence type="ECO:0000256" key="1">
    <source>
        <dbReference type="ARBA" id="ARBA00022630"/>
    </source>
</evidence>
<keyword evidence="1" id="KW-0285">Flavoprotein</keyword>
<dbReference type="InterPro" id="IPR029039">
    <property type="entry name" value="Flavoprotein-like_sf"/>
</dbReference>
<dbReference type="GO" id="GO:0016491">
    <property type="term" value="F:oxidoreductase activity"/>
    <property type="evidence" value="ECO:0007669"/>
    <property type="project" value="InterPro"/>
</dbReference>
<accession>A0A6J5ZV08</accession>
<dbReference type="InterPro" id="IPR051796">
    <property type="entry name" value="ISF_SsuE-like"/>
</dbReference>
<dbReference type="SUPFAM" id="SSF52218">
    <property type="entry name" value="Flavoproteins"/>
    <property type="match status" value="1"/>
</dbReference>
<name>A0A6J5ZV08_9ZZZZ</name>
<dbReference type="PANTHER" id="PTHR43278">
    <property type="entry name" value="NAD(P)H-DEPENDENT FMN-CONTAINING OXIDOREDUCTASE YWQN-RELATED"/>
    <property type="match status" value="1"/>
</dbReference>
<dbReference type="InterPro" id="IPR005025">
    <property type="entry name" value="FMN_Rdtase-like_dom"/>
</dbReference>
<feature type="domain" description="NADPH-dependent FMN reductase-like" evidence="3">
    <location>
        <begin position="1"/>
        <end position="154"/>
    </location>
</feature>
<evidence type="ECO:0000256" key="2">
    <source>
        <dbReference type="ARBA" id="ARBA00022643"/>
    </source>
</evidence>
<sequence length="224" mass="24250">MNSVVLCASPRRDGNSRMLAEAFAEGARAAGDTVDLVDLNEVVSGLLRDCRTCRGPDGNCSIADGYAELMHERLLPADAWVYATPLYYYGMAASLKNFFDRLVCYASASYPRSEEVAEQMRGKRSALLLSAEESNQAAGLAVVNQIQEVSRYLHHEFIGVVTGIGNTRGEVRFDPAEPLAAAASLGGTIFSAHHSDYNMDSERSNAVWPEARSGDEGSGIYEDV</sequence>
<dbReference type="Pfam" id="PF03358">
    <property type="entry name" value="FMN_red"/>
    <property type="match status" value="1"/>
</dbReference>
<reference evidence="4" key="1">
    <citation type="submission" date="2020-05" db="EMBL/GenBank/DDBJ databases">
        <authorList>
            <person name="Chiriac C."/>
            <person name="Salcher M."/>
            <person name="Ghai R."/>
            <person name="Kavagutti S V."/>
        </authorList>
    </citation>
    <scope>NUCLEOTIDE SEQUENCE</scope>
</reference>
<dbReference type="PANTHER" id="PTHR43278:SF4">
    <property type="entry name" value="NAD(P)H-DEPENDENT FMN-CONTAINING OXIDOREDUCTASE YWQN-RELATED"/>
    <property type="match status" value="1"/>
</dbReference>
<dbReference type="AlphaFoldDB" id="A0A6J5ZV08"/>
<dbReference type="EMBL" id="CAESAO010000153">
    <property type="protein sequence ID" value="CAB4346554.1"/>
    <property type="molecule type" value="Genomic_DNA"/>
</dbReference>
<evidence type="ECO:0000259" key="3">
    <source>
        <dbReference type="Pfam" id="PF03358"/>
    </source>
</evidence>
<gene>
    <name evidence="4" type="ORF">UFOPK3522_01402</name>
</gene>